<keyword evidence="5 10" id="KW-0812">Transmembrane</keyword>
<dbReference type="InterPro" id="IPR036942">
    <property type="entry name" value="Beta-barrel_TonB_sf"/>
</dbReference>
<feature type="domain" description="TonB-dependent receptor plug" evidence="14">
    <location>
        <begin position="50"/>
        <end position="156"/>
    </location>
</feature>
<protein>
    <submittedName>
        <fullName evidence="15">Ligand-gated channel protein</fullName>
    </submittedName>
</protein>
<evidence type="ECO:0000256" key="6">
    <source>
        <dbReference type="ARBA" id="ARBA00022729"/>
    </source>
</evidence>
<feature type="domain" description="TonB-dependent receptor-like beta-barrel" evidence="13">
    <location>
        <begin position="351"/>
        <end position="892"/>
    </location>
</feature>
<evidence type="ECO:0000256" key="2">
    <source>
        <dbReference type="ARBA" id="ARBA00009810"/>
    </source>
</evidence>
<dbReference type="Pfam" id="PF07715">
    <property type="entry name" value="Plug"/>
    <property type="match status" value="1"/>
</dbReference>
<evidence type="ECO:0000256" key="9">
    <source>
        <dbReference type="ARBA" id="ARBA00023237"/>
    </source>
</evidence>
<dbReference type="GO" id="GO:0044718">
    <property type="term" value="P:siderophore transmembrane transport"/>
    <property type="evidence" value="ECO:0007669"/>
    <property type="project" value="TreeGrafter"/>
</dbReference>
<keyword evidence="4 10" id="KW-1134">Transmembrane beta strand</keyword>
<evidence type="ECO:0000256" key="8">
    <source>
        <dbReference type="ARBA" id="ARBA00023136"/>
    </source>
</evidence>
<evidence type="ECO:0000256" key="3">
    <source>
        <dbReference type="ARBA" id="ARBA00022448"/>
    </source>
</evidence>
<evidence type="ECO:0000313" key="15">
    <source>
        <dbReference type="EMBL" id="PKZ29280.1"/>
    </source>
</evidence>
<evidence type="ECO:0000259" key="14">
    <source>
        <dbReference type="Pfam" id="PF07715"/>
    </source>
</evidence>
<dbReference type="InterPro" id="IPR039426">
    <property type="entry name" value="TonB-dep_rcpt-like"/>
</dbReference>
<evidence type="ECO:0000256" key="1">
    <source>
        <dbReference type="ARBA" id="ARBA00004571"/>
    </source>
</evidence>
<dbReference type="PANTHER" id="PTHR30069:SF41">
    <property type="entry name" value="HEME_HEMOPEXIN UTILIZATION PROTEIN C"/>
    <property type="match status" value="1"/>
</dbReference>
<name>A0A2I1NA72_9BACT</name>
<dbReference type="SUPFAM" id="SSF56935">
    <property type="entry name" value="Porins"/>
    <property type="match status" value="1"/>
</dbReference>
<dbReference type="InterPro" id="IPR000531">
    <property type="entry name" value="Beta-barrel_TonB"/>
</dbReference>
<comment type="caution">
    <text evidence="15">The sequence shown here is derived from an EMBL/GenBank/DDBJ whole genome shotgun (WGS) entry which is preliminary data.</text>
</comment>
<feature type="chain" id="PRO_5014190530" evidence="12">
    <location>
        <begin position="20"/>
        <end position="921"/>
    </location>
</feature>
<evidence type="ECO:0000256" key="7">
    <source>
        <dbReference type="ARBA" id="ARBA00023077"/>
    </source>
</evidence>
<dbReference type="AlphaFoldDB" id="A0A2I1NA72"/>
<comment type="subcellular location">
    <subcellularLocation>
        <location evidence="1 10">Cell outer membrane</location>
        <topology evidence="1 10">Multi-pass membrane protein</topology>
    </subcellularLocation>
</comment>
<gene>
    <name evidence="15" type="ORF">CYJ41_05425</name>
</gene>
<sequence>MLKKSLVLSTTILLLHCFADEADISFDEISVTGQKQIYHDKPELKTYTKAGSYSYVDQTQIQRFRGSSVGDFLSGIPGVIIGNKRNSGGISVNIRGLQNEGRVLVKIDDNFQAIPTYQGYAGSSTRTFLDPDLISSVEVEKGPSFAYDGVGAIGGVVRMSTLNSDDIIPENSNKDWGLRFRAGTMSNTTSRPALYTRGGYQKYGVIECLRNDSGLCKPISHSPDSRYQSSNLLNNLFDSYNTSLAFTKKWEHGDIVLAYARKKQGNYFAGKHGQTPEIEKIEEDTKHYNDFSWYNPPFKGYLHEVGDDRDILRLSKAEFKNKTGYTYFRAGEEALNSWQDNKSFLAKANLYNDFHAFNATYTRYRSEFGELMPSVSQVMRDDGIGTGSIEGDGSKVEADSISTKYQYNPDNPYINLNFSTYLTKVDYESYTRRLGRPGYAKDGDAYILRSDLKGISLYNTSVLDFFNRPLKLTYGVSYSTERIKEPTDAFARVISKGYAKDDKEANMVIGDLNRRNAKRKEASAFIYANYSPIDWLTLDVGGRYIRQKTIDYRPFVLERGDEESKLYARDFVDKEEYYRQCEMDPMNKPSEAYMKRPQYKFIGGRPVLLTDQEKIDKFRQRFMFSCNRQLTKSTKPTKNSNFSPMAMVTFTPLENWQIYIKYAKAARPASLFQATRGAGMTKNELETEPLRVEKITNLEIGTNFLQENILSNRDIFGIKFSYFQNNIDDYLTRRSRYSNRTGVEGFFFNTINIESAKYEGFEAQTYYDMGDFYISANLTYYLDTEFCLYPNQVGPNGQRCFSGGLSGSNISNTLPPKYIATATIGARLFNKKLDIGARYSHYGKRAVSIFETQDTEIGNTNSAEWDDYGLVDLYADYKINDNLTISAAIDNLTNKYYLDVNNMSLSPAPGRTLHLNLDYKF</sequence>
<evidence type="ECO:0000259" key="13">
    <source>
        <dbReference type="Pfam" id="PF00593"/>
    </source>
</evidence>
<evidence type="ECO:0000256" key="11">
    <source>
        <dbReference type="RuleBase" id="RU003357"/>
    </source>
</evidence>
<dbReference type="Proteomes" id="UP000234639">
    <property type="component" value="Unassembled WGS sequence"/>
</dbReference>
<dbReference type="RefSeq" id="WP_101637295.1">
    <property type="nucleotide sequence ID" value="NZ_CAUPEY010000003.1"/>
</dbReference>
<proteinExistence type="inferred from homology"/>
<comment type="similarity">
    <text evidence="2 10 11">Belongs to the TonB-dependent receptor family.</text>
</comment>
<dbReference type="PROSITE" id="PS01156">
    <property type="entry name" value="TONB_DEPENDENT_REC_2"/>
    <property type="match status" value="1"/>
</dbReference>
<evidence type="ECO:0000256" key="12">
    <source>
        <dbReference type="SAM" id="SignalP"/>
    </source>
</evidence>
<dbReference type="EMBL" id="PKHU01000004">
    <property type="protein sequence ID" value="PKZ29280.1"/>
    <property type="molecule type" value="Genomic_DNA"/>
</dbReference>
<dbReference type="GO" id="GO:0009279">
    <property type="term" value="C:cell outer membrane"/>
    <property type="evidence" value="ECO:0007669"/>
    <property type="project" value="UniProtKB-SubCell"/>
</dbReference>
<evidence type="ECO:0000256" key="4">
    <source>
        <dbReference type="ARBA" id="ARBA00022452"/>
    </source>
</evidence>
<dbReference type="InterPro" id="IPR010917">
    <property type="entry name" value="TonB_rcpt_CS"/>
</dbReference>
<keyword evidence="7 11" id="KW-0798">TonB box</keyword>
<keyword evidence="9 10" id="KW-0998">Cell outer membrane</keyword>
<dbReference type="GO" id="GO:0015344">
    <property type="term" value="F:siderophore uptake transmembrane transporter activity"/>
    <property type="evidence" value="ECO:0007669"/>
    <property type="project" value="TreeGrafter"/>
</dbReference>
<evidence type="ECO:0000256" key="10">
    <source>
        <dbReference type="PROSITE-ProRule" id="PRU01360"/>
    </source>
</evidence>
<dbReference type="InterPro" id="IPR037066">
    <property type="entry name" value="Plug_dom_sf"/>
</dbReference>
<dbReference type="Gene3D" id="2.40.170.20">
    <property type="entry name" value="TonB-dependent receptor, beta-barrel domain"/>
    <property type="match status" value="1"/>
</dbReference>
<keyword evidence="3 10" id="KW-0813">Transport</keyword>
<keyword evidence="8 10" id="KW-0472">Membrane</keyword>
<dbReference type="InterPro" id="IPR012910">
    <property type="entry name" value="Plug_dom"/>
</dbReference>
<feature type="signal peptide" evidence="12">
    <location>
        <begin position="1"/>
        <end position="19"/>
    </location>
</feature>
<evidence type="ECO:0000313" key="16">
    <source>
        <dbReference type="Proteomes" id="UP000234639"/>
    </source>
</evidence>
<organism evidence="15 16">
    <name type="scientific">Campylobacter ureolyticus</name>
    <dbReference type="NCBI Taxonomy" id="827"/>
    <lineage>
        <taxon>Bacteria</taxon>
        <taxon>Pseudomonadati</taxon>
        <taxon>Campylobacterota</taxon>
        <taxon>Epsilonproteobacteria</taxon>
        <taxon>Campylobacterales</taxon>
        <taxon>Campylobacteraceae</taxon>
        <taxon>Campylobacter</taxon>
    </lineage>
</organism>
<dbReference type="PROSITE" id="PS52016">
    <property type="entry name" value="TONB_DEPENDENT_REC_3"/>
    <property type="match status" value="1"/>
</dbReference>
<dbReference type="Pfam" id="PF00593">
    <property type="entry name" value="TonB_dep_Rec_b-barrel"/>
    <property type="match status" value="1"/>
</dbReference>
<keyword evidence="6 12" id="KW-0732">Signal</keyword>
<evidence type="ECO:0000256" key="5">
    <source>
        <dbReference type="ARBA" id="ARBA00022692"/>
    </source>
</evidence>
<accession>A0A2I1NA72</accession>
<dbReference type="PANTHER" id="PTHR30069">
    <property type="entry name" value="TONB-DEPENDENT OUTER MEMBRANE RECEPTOR"/>
    <property type="match status" value="1"/>
</dbReference>
<reference evidence="15 16" key="1">
    <citation type="submission" date="2017-12" db="EMBL/GenBank/DDBJ databases">
        <title>Phylogenetic diversity of female urinary microbiome.</title>
        <authorList>
            <person name="Thomas-White K."/>
            <person name="Wolfe A.J."/>
        </authorList>
    </citation>
    <scope>NUCLEOTIDE SEQUENCE [LARGE SCALE GENOMIC DNA]</scope>
    <source>
        <strain evidence="15 16">UMB0112</strain>
    </source>
</reference>
<dbReference type="Gene3D" id="2.170.130.10">
    <property type="entry name" value="TonB-dependent receptor, plug domain"/>
    <property type="match status" value="1"/>
</dbReference>